<dbReference type="InterPro" id="IPR005123">
    <property type="entry name" value="Oxoglu/Fe-dep_dioxygenase_dom"/>
</dbReference>
<dbReference type="KEGG" id="mbd:MEBOL_005770"/>
<dbReference type="InterPro" id="IPR037151">
    <property type="entry name" value="AlkB-like_sf"/>
</dbReference>
<sequence length="736" mass="83312">MPNSNKQIDLAITIPQNGMGTNTTTHNHQVKLALTLDHREWLGFLADEWWPLNSPDKSSRLGVGTPRDIAVSEDKITVVAWIDSARLPQVEVLSWRANQWLRVSLADVGEIDEEVVWPGPLPLFAVSSFSVVNQLDKARLLAMSRGFSNISAPTQPIHVERYSLKVSTAQQPPDQKDQTAFTPSQDWNSDRGAAAMAVWAVPAVAPWLDVLCESLDLSTEGFTANRLGAAWWSEPPWRSRPSNGRDVDAHNITFWRATVDVLRAVRMREAWRPLQVLDEIRERALSNGITRSSLEELVSETRELLNDERTVRLDQRHFGALGAALQLVLLRPTPERFITWTHELRALPPVIWWTGAMLSGLVQGYRDLEPRFRGMTEGRSLLAIRTLQLSNIETARIGWPGASTAKPKWSREAGKVRLYWDDKNWAERSENSRGRWFAANLEQPDIRRAAIDVAQHFSPTCLRQRLRLKDQQLAILGAGVVQVETKGAPLLVINGAIELNLPVEASITTEIDDDSFRQWLIHEGIVERLPEPPLVGSTRKLDAGHRDTVPGLVFVPDFISAIEEREILATIDAAPWRDDMKRRVQHYGWAYNYKAKKVEPKDRLGPLPEWAEQIGARLVEKGFVEELPDQVIVNEYVVGQGISKHVDCPSCFRGAIVTISLSESWEMFFWSPEGRKTVLTLDRRSATIIGGDAREKWKHEIPKRLNEPWGPRGRRVSLTFRKVDIHSHKARHPSSR</sequence>
<dbReference type="SUPFAM" id="SSF51197">
    <property type="entry name" value="Clavaminate synthase-like"/>
    <property type="match status" value="1"/>
</dbReference>
<dbReference type="PANTHER" id="PTHR12463:SF1">
    <property type="entry name" value="2-OXOGLUTARATE AND FE-DEPENDENT OXYGENASE FAMILY PROTEIN"/>
    <property type="match status" value="1"/>
</dbReference>
<dbReference type="GO" id="GO:0032451">
    <property type="term" value="F:demethylase activity"/>
    <property type="evidence" value="ECO:0007669"/>
    <property type="project" value="TreeGrafter"/>
</dbReference>
<accession>A0A250IM18</accession>
<gene>
    <name evidence="2" type="ORF">MEBOL_005770</name>
</gene>
<dbReference type="OrthoDB" id="278699at2"/>
<dbReference type="EMBL" id="CP022163">
    <property type="protein sequence ID" value="ATB32293.1"/>
    <property type="molecule type" value="Genomic_DNA"/>
</dbReference>
<evidence type="ECO:0000313" key="2">
    <source>
        <dbReference type="EMBL" id="ATB32293.1"/>
    </source>
</evidence>
<evidence type="ECO:0000259" key="1">
    <source>
        <dbReference type="PROSITE" id="PS51471"/>
    </source>
</evidence>
<dbReference type="Gene3D" id="2.60.120.590">
    <property type="entry name" value="Alpha-ketoglutarate-dependent dioxygenase AlkB-like"/>
    <property type="match status" value="1"/>
</dbReference>
<dbReference type="AlphaFoldDB" id="A0A250IM18"/>
<protein>
    <recommendedName>
        <fullName evidence="1">Fe2OG dioxygenase domain-containing protein</fullName>
    </recommendedName>
</protein>
<dbReference type="GO" id="GO:0070988">
    <property type="term" value="P:demethylation"/>
    <property type="evidence" value="ECO:0007669"/>
    <property type="project" value="InterPro"/>
</dbReference>
<dbReference type="PROSITE" id="PS51471">
    <property type="entry name" value="FE2OG_OXY"/>
    <property type="match status" value="1"/>
</dbReference>
<reference evidence="2 3" key="1">
    <citation type="submission" date="2017-06" db="EMBL/GenBank/DDBJ databases">
        <authorList>
            <person name="Kim H.J."/>
            <person name="Triplett B.A."/>
        </authorList>
    </citation>
    <scope>NUCLEOTIDE SEQUENCE [LARGE SCALE GENOMIC DNA]</scope>
    <source>
        <strain evidence="2 3">DSM 14713</strain>
    </source>
</reference>
<organism evidence="2 3">
    <name type="scientific">Melittangium boletus DSM 14713</name>
    <dbReference type="NCBI Taxonomy" id="1294270"/>
    <lineage>
        <taxon>Bacteria</taxon>
        <taxon>Pseudomonadati</taxon>
        <taxon>Myxococcota</taxon>
        <taxon>Myxococcia</taxon>
        <taxon>Myxococcales</taxon>
        <taxon>Cystobacterineae</taxon>
        <taxon>Archangiaceae</taxon>
        <taxon>Melittangium</taxon>
    </lineage>
</organism>
<proteinExistence type="predicted"/>
<evidence type="ECO:0000313" key="3">
    <source>
        <dbReference type="Proteomes" id="UP000217289"/>
    </source>
</evidence>
<name>A0A250IM18_9BACT</name>
<dbReference type="InterPro" id="IPR027450">
    <property type="entry name" value="AlkB-like"/>
</dbReference>
<keyword evidence="3" id="KW-1185">Reference proteome</keyword>
<dbReference type="Proteomes" id="UP000217289">
    <property type="component" value="Chromosome"/>
</dbReference>
<dbReference type="PANTHER" id="PTHR12463">
    <property type="entry name" value="OXYGENASE-RELATED"/>
    <property type="match status" value="1"/>
</dbReference>
<feature type="domain" description="Fe2OG dioxygenase" evidence="1">
    <location>
        <begin position="627"/>
        <end position="724"/>
    </location>
</feature>
<dbReference type="RefSeq" id="WP_095983073.1">
    <property type="nucleotide sequence ID" value="NZ_CP022163.1"/>
</dbReference>
<dbReference type="GO" id="GO:0016491">
    <property type="term" value="F:oxidoreductase activity"/>
    <property type="evidence" value="ECO:0007669"/>
    <property type="project" value="TreeGrafter"/>
</dbReference>
<dbReference type="Pfam" id="PF13532">
    <property type="entry name" value="2OG-FeII_Oxy_2"/>
    <property type="match status" value="1"/>
</dbReference>
<dbReference type="InterPro" id="IPR032857">
    <property type="entry name" value="ALKBH4"/>
</dbReference>